<evidence type="ECO:0000313" key="2">
    <source>
        <dbReference type="Proteomes" id="UP000191672"/>
    </source>
</evidence>
<protein>
    <submittedName>
        <fullName evidence="1">Uncharacterized protein</fullName>
    </submittedName>
</protein>
<reference evidence="2" key="1">
    <citation type="journal article" date="2017" name="Nat. Microbiol.">
        <title>Global analysis of biosynthetic gene clusters reveals vast potential of secondary metabolite production in Penicillium species.</title>
        <authorList>
            <person name="Nielsen J.C."/>
            <person name="Grijseels S."/>
            <person name="Prigent S."/>
            <person name="Ji B."/>
            <person name="Dainat J."/>
            <person name="Nielsen K.F."/>
            <person name="Frisvad J.C."/>
            <person name="Workman M."/>
            <person name="Nielsen J."/>
        </authorList>
    </citation>
    <scope>NUCLEOTIDE SEQUENCE [LARGE SCALE GENOMIC DNA]</scope>
    <source>
        <strain evidence="2">IBT 31811</strain>
    </source>
</reference>
<dbReference type="AlphaFoldDB" id="A0A1V6PK69"/>
<accession>A0A1V6PK69</accession>
<keyword evidence="2" id="KW-1185">Reference proteome</keyword>
<name>A0A1V6PK69_9EURO</name>
<proteinExistence type="predicted"/>
<organism evidence="1 2">
    <name type="scientific">Penicillium antarcticum</name>
    <dbReference type="NCBI Taxonomy" id="416450"/>
    <lineage>
        <taxon>Eukaryota</taxon>
        <taxon>Fungi</taxon>
        <taxon>Dikarya</taxon>
        <taxon>Ascomycota</taxon>
        <taxon>Pezizomycotina</taxon>
        <taxon>Eurotiomycetes</taxon>
        <taxon>Eurotiomycetidae</taxon>
        <taxon>Eurotiales</taxon>
        <taxon>Aspergillaceae</taxon>
        <taxon>Penicillium</taxon>
    </lineage>
</organism>
<sequence length="146" mass="15925">MPYLVTAPNSSLPVAPSVLGDLQGASDPSDYCHPATTEPILSEHDLESTGQLQAKIILDSNVSDPSDLLRVDLACPAMVDPAYGRADQRLFSSQEPARTGHLNGHTSCANWDIDMYPSWTYCHSDAAMKQFLAELDAKIRQDTLFC</sequence>
<comment type="caution">
    <text evidence="1">The sequence shown here is derived from an EMBL/GenBank/DDBJ whole genome shotgun (WGS) entry which is preliminary data.</text>
</comment>
<dbReference type="Proteomes" id="UP000191672">
    <property type="component" value="Unassembled WGS sequence"/>
</dbReference>
<gene>
    <name evidence="1" type="ORF">PENANT_c108G05596</name>
</gene>
<evidence type="ECO:0000313" key="1">
    <source>
        <dbReference type="EMBL" id="OQD77381.1"/>
    </source>
</evidence>
<dbReference type="EMBL" id="MDYN01000108">
    <property type="protein sequence ID" value="OQD77381.1"/>
    <property type="molecule type" value="Genomic_DNA"/>
</dbReference>